<evidence type="ECO:0000313" key="1">
    <source>
        <dbReference type="EMBL" id="WSC02975.1"/>
    </source>
</evidence>
<keyword evidence="2" id="KW-1185">Reference proteome</keyword>
<evidence type="ECO:0000313" key="2">
    <source>
        <dbReference type="Proteomes" id="UP001348369"/>
    </source>
</evidence>
<reference evidence="1" key="1">
    <citation type="submission" date="2022-10" db="EMBL/GenBank/DDBJ databases">
        <title>The complete genomes of actinobacterial strains from the NBC collection.</title>
        <authorList>
            <person name="Joergensen T.S."/>
            <person name="Alvarez Arevalo M."/>
            <person name="Sterndorff E.B."/>
            <person name="Faurdal D."/>
            <person name="Vuksanovic O."/>
            <person name="Mourched A.-S."/>
            <person name="Charusanti P."/>
            <person name="Shaw S."/>
            <person name="Blin K."/>
            <person name="Weber T."/>
        </authorList>
    </citation>
    <scope>NUCLEOTIDE SEQUENCE</scope>
    <source>
        <strain evidence="1">NBC 01771</strain>
    </source>
</reference>
<proteinExistence type="predicted"/>
<accession>A0ACD4ZWZ6</accession>
<protein>
    <submittedName>
        <fullName evidence="1">Bifunctional salicylyl-CoA 5-hydroxylase/oxidoreductase</fullName>
    </submittedName>
</protein>
<dbReference type="Proteomes" id="UP001348369">
    <property type="component" value="Chromosome"/>
</dbReference>
<gene>
    <name evidence="1" type="ORF">OG835_09060</name>
</gene>
<dbReference type="EMBL" id="CP109109">
    <property type="protein sequence ID" value="WSC02975.1"/>
    <property type="molecule type" value="Genomic_DNA"/>
</dbReference>
<name>A0ACD4ZWZ6_9ACTN</name>
<organism evidence="1 2">
    <name type="scientific">Streptomyces scopuliridis</name>
    <dbReference type="NCBI Taxonomy" id="452529"/>
    <lineage>
        <taxon>Bacteria</taxon>
        <taxon>Bacillati</taxon>
        <taxon>Actinomycetota</taxon>
        <taxon>Actinomycetes</taxon>
        <taxon>Kitasatosporales</taxon>
        <taxon>Streptomycetaceae</taxon>
        <taxon>Streptomyces</taxon>
    </lineage>
</organism>
<sequence length="763" mass="83191">MARVPRVAVIGGGPGGLYAAALLKRLDPAREITVWERNTPDDTFGFGVVLSDETLGGIEHADPVVHRALQAEFVRWDTIDIVHRGRTLTSGGHGFAALGRRRLLEILHERCASLGVRLRFRTEAPPAAQLATAYDLVIAADGVHSLTRAAHAEVFAPTITTHRCRYVWLAADFALDAFRFETAETEHGVMQLHGYPYANGAGGARSTVIVEMREEVWRAAGFEDLDERQSAERCAKIFADALGGRPLRANASSWTAFRTVVNDRWSHGNTVLIGDAAHTAHFSIGSGTKLAVEDALALAACIEERPELPDALAAYESERRPVVESTQRAAAASLRWFEELATYTDQPPRQFAFGLLTRSRRVTHDNLRLRDPAFSRAVERDFGCPPGTPPMFTPFRLRGLTLRNRVVVSPMDMYSAVDGVPGDFHLVHLGARALGGAGLVMTEMVCVSPEGRITPGCAGLYSREQGDGWRRVTDFVHTRSPGTAIGVQLGHAGRKGATRVMWEGMDEPLPVGGWPLVAASPLPYRPGVSEVPHQLDRRQLDTIREQFTAAARRAQRSGFDLLELHCAHGYLLSGFLSPLTNRRTDAYGGSLTARLRFPLEVFDAIRADWPDDRPMTVRISATDWAPGGTTPEDAVEIARAFVAHGADAIDVSTGQVVADERPEFGRSYQTPFADLIRNTLSVPVIAVGAISSWDDVNSLLLAGRTDLCALARPHLHDPQWTLHAAGAQGYEGPAAPWPLPYRAGSRPPPSGRADDPKPRLTLR</sequence>